<evidence type="ECO:0000313" key="2">
    <source>
        <dbReference type="EMBL" id="PHI30456.1"/>
    </source>
</evidence>
<dbReference type="SUPFAM" id="SSF47336">
    <property type="entry name" value="ACP-like"/>
    <property type="match status" value="1"/>
</dbReference>
<proteinExistence type="predicted"/>
<dbReference type="OrthoDB" id="6636643at2"/>
<gene>
    <name evidence="2" type="ORF">CRN84_14470</name>
    <name evidence="3" type="ORF">NCTC12282_04099</name>
</gene>
<dbReference type="EMBL" id="PDDX01000001">
    <property type="protein sequence ID" value="PHI30456.1"/>
    <property type="molecule type" value="Genomic_DNA"/>
</dbReference>
<dbReference type="AlphaFoldDB" id="A0A2C6DGX6"/>
<reference evidence="4" key="2">
    <citation type="submission" date="2017-09" db="EMBL/GenBank/DDBJ databases">
        <title>FDA dAtabase for Regulatory Grade micrObial Sequences (FDA-ARGOS): Supporting development and validation of Infectious Disease Dx tests.</title>
        <authorList>
            <person name="Minogue T."/>
            <person name="Wolcott M."/>
            <person name="Wasieloski L."/>
            <person name="Aguilar W."/>
            <person name="Moore D."/>
            <person name="Tallon L."/>
            <person name="Sadzewicz L."/>
            <person name="Ott S."/>
            <person name="Zhao X."/>
            <person name="Nagaraj S."/>
            <person name="Vavikolanu K."/>
            <person name="Aluvathingal J."/>
            <person name="Nadendla S."/>
            <person name="Sichtig H."/>
        </authorList>
    </citation>
    <scope>NUCLEOTIDE SEQUENCE [LARGE SCALE GENOMIC DNA]</scope>
    <source>
        <strain evidence="4">FDAARGOS_387</strain>
    </source>
</reference>
<accession>A0A2C6DGX6</accession>
<name>A0A2C6DGX6_9GAMM</name>
<dbReference type="EMBL" id="CAADJA010000002">
    <property type="protein sequence ID" value="VFS49666.1"/>
    <property type="molecule type" value="Genomic_DNA"/>
</dbReference>
<sequence>MDYLLKAKQILAGCLSVPVDSISDDGQLEQLSPTIDSVVFANIMMEVENFVQKEIDVTEWLELGSVKDLAGILEKNHRQ</sequence>
<keyword evidence="4" id="KW-1185">Reference proteome</keyword>
<dbReference type="STRING" id="1111728.GCA_000427805_04284"/>
<dbReference type="InterPro" id="IPR036736">
    <property type="entry name" value="ACP-like_sf"/>
</dbReference>
<organism evidence="2 4">
    <name type="scientific">Budvicia aquatica</name>
    <dbReference type="NCBI Taxonomy" id="82979"/>
    <lineage>
        <taxon>Bacteria</taxon>
        <taxon>Pseudomonadati</taxon>
        <taxon>Pseudomonadota</taxon>
        <taxon>Gammaproteobacteria</taxon>
        <taxon>Enterobacterales</taxon>
        <taxon>Budviciaceae</taxon>
        <taxon>Budvicia</taxon>
    </lineage>
</organism>
<dbReference type="Proteomes" id="UP000373449">
    <property type="component" value="Unassembled WGS sequence"/>
</dbReference>
<dbReference type="Proteomes" id="UP000224974">
    <property type="component" value="Unassembled WGS sequence"/>
</dbReference>
<dbReference type="RefSeq" id="WP_029093702.1">
    <property type="nucleotide sequence ID" value="NZ_CAADJA010000002.1"/>
</dbReference>
<evidence type="ECO:0000313" key="5">
    <source>
        <dbReference type="Proteomes" id="UP000373449"/>
    </source>
</evidence>
<reference evidence="3 5" key="3">
    <citation type="submission" date="2019-03" db="EMBL/GenBank/DDBJ databases">
        <authorList>
            <consortium name="Pathogen Informatics"/>
        </authorList>
    </citation>
    <scope>NUCLEOTIDE SEQUENCE [LARGE SCALE GENOMIC DNA]</scope>
    <source>
        <strain evidence="3 5">NCTC12282</strain>
    </source>
</reference>
<feature type="domain" description="Carrier" evidence="1">
    <location>
        <begin position="1"/>
        <end position="77"/>
    </location>
</feature>
<dbReference type="InterPro" id="IPR009081">
    <property type="entry name" value="PP-bd_ACP"/>
</dbReference>
<dbReference type="Gene3D" id="1.10.1200.10">
    <property type="entry name" value="ACP-like"/>
    <property type="match status" value="1"/>
</dbReference>
<evidence type="ECO:0000313" key="4">
    <source>
        <dbReference type="Proteomes" id="UP000224974"/>
    </source>
</evidence>
<dbReference type="PROSITE" id="PS50075">
    <property type="entry name" value="CARRIER"/>
    <property type="match status" value="1"/>
</dbReference>
<evidence type="ECO:0000313" key="3">
    <source>
        <dbReference type="EMBL" id="VFS49666.1"/>
    </source>
</evidence>
<reference evidence="2" key="1">
    <citation type="submission" date="2017-09" db="EMBL/GenBank/DDBJ databases">
        <title>FDA dAtabase for Regulatory Grade micrObial Sequences (FDA-ARGOS): Supporting development and validation of Infectious Disease Dx tests.</title>
        <authorList>
            <person name="Minogue T."/>
            <person name="Wolcott M."/>
            <person name="Wasieloski L."/>
            <person name="Aguilar W."/>
            <person name="Moore D."/>
            <person name="Tallon L.J."/>
            <person name="Sadzewicz L."/>
            <person name="Ott S."/>
            <person name="Zhao X."/>
            <person name="Nagaraj S."/>
            <person name="Vavikolanu K."/>
            <person name="Aluvathingal J."/>
            <person name="Nadendla S."/>
            <person name="Sichtig H."/>
        </authorList>
    </citation>
    <scope>NUCLEOTIDE SEQUENCE</scope>
    <source>
        <strain evidence="2">FDAARGOS_387</strain>
    </source>
</reference>
<dbReference type="Pfam" id="PF00550">
    <property type="entry name" value="PP-binding"/>
    <property type="match status" value="1"/>
</dbReference>
<evidence type="ECO:0000259" key="1">
    <source>
        <dbReference type="PROSITE" id="PS50075"/>
    </source>
</evidence>
<protein>
    <submittedName>
        <fullName evidence="2">Phosphopantetheine attachment site</fullName>
    </submittedName>
</protein>